<feature type="region of interest" description="Disordered" evidence="7">
    <location>
        <begin position="289"/>
        <end position="321"/>
    </location>
</feature>
<keyword evidence="3" id="KW-1133">Transmembrane helix</keyword>
<dbReference type="AlphaFoldDB" id="A0A210QPF0"/>
<dbReference type="PANTHER" id="PTHR12911">
    <property type="entry name" value="SAD1/UNC-84-LIKE PROTEIN-RELATED"/>
    <property type="match status" value="1"/>
</dbReference>
<comment type="caution">
    <text evidence="9">The sequence shown here is derived from an EMBL/GenBank/DDBJ whole genome shotgun (WGS) entry which is preliminary data.</text>
</comment>
<dbReference type="Gene3D" id="2.60.120.260">
    <property type="entry name" value="Galactose-binding domain-like"/>
    <property type="match status" value="1"/>
</dbReference>
<evidence type="ECO:0000313" key="9">
    <source>
        <dbReference type="EMBL" id="OWF50607.1"/>
    </source>
</evidence>
<dbReference type="FunFam" id="2.60.120.260:FF:000009">
    <property type="entry name" value="SUN domain-containing protein 1 isoform X1"/>
    <property type="match status" value="1"/>
</dbReference>
<protein>
    <submittedName>
        <fullName evidence="9">SUN domain-containing protein 1</fullName>
    </submittedName>
</protein>
<feature type="domain" description="SUN" evidence="8">
    <location>
        <begin position="731"/>
        <end position="892"/>
    </location>
</feature>
<dbReference type="Proteomes" id="UP000242188">
    <property type="component" value="Unassembled WGS sequence"/>
</dbReference>
<name>A0A210QPF0_MIZYE</name>
<evidence type="ECO:0000256" key="5">
    <source>
        <dbReference type="ARBA" id="ARBA00023136"/>
    </source>
</evidence>
<dbReference type="InterPro" id="IPR045119">
    <property type="entry name" value="SUN1-5"/>
</dbReference>
<evidence type="ECO:0000256" key="6">
    <source>
        <dbReference type="SAM" id="Coils"/>
    </source>
</evidence>
<evidence type="ECO:0000256" key="4">
    <source>
        <dbReference type="ARBA" id="ARBA00023054"/>
    </source>
</evidence>
<organism evidence="9 10">
    <name type="scientific">Mizuhopecten yessoensis</name>
    <name type="common">Japanese scallop</name>
    <name type="synonym">Patinopecten yessoensis</name>
    <dbReference type="NCBI Taxonomy" id="6573"/>
    <lineage>
        <taxon>Eukaryota</taxon>
        <taxon>Metazoa</taxon>
        <taxon>Spiralia</taxon>
        <taxon>Lophotrochozoa</taxon>
        <taxon>Mollusca</taxon>
        <taxon>Bivalvia</taxon>
        <taxon>Autobranchia</taxon>
        <taxon>Pteriomorphia</taxon>
        <taxon>Pectinida</taxon>
        <taxon>Pectinoidea</taxon>
        <taxon>Pectinidae</taxon>
        <taxon>Mizuhopecten</taxon>
    </lineage>
</organism>
<dbReference type="STRING" id="6573.A0A210QPF0"/>
<keyword evidence="4 6" id="KW-0175">Coiled coil</keyword>
<keyword evidence="10" id="KW-1185">Reference proteome</keyword>
<reference evidence="9 10" key="1">
    <citation type="journal article" date="2017" name="Nat. Ecol. Evol.">
        <title>Scallop genome provides insights into evolution of bilaterian karyotype and development.</title>
        <authorList>
            <person name="Wang S."/>
            <person name="Zhang J."/>
            <person name="Jiao W."/>
            <person name="Li J."/>
            <person name="Xun X."/>
            <person name="Sun Y."/>
            <person name="Guo X."/>
            <person name="Huan P."/>
            <person name="Dong B."/>
            <person name="Zhang L."/>
            <person name="Hu X."/>
            <person name="Sun X."/>
            <person name="Wang J."/>
            <person name="Zhao C."/>
            <person name="Wang Y."/>
            <person name="Wang D."/>
            <person name="Huang X."/>
            <person name="Wang R."/>
            <person name="Lv J."/>
            <person name="Li Y."/>
            <person name="Zhang Z."/>
            <person name="Liu B."/>
            <person name="Lu W."/>
            <person name="Hui Y."/>
            <person name="Liang J."/>
            <person name="Zhou Z."/>
            <person name="Hou R."/>
            <person name="Li X."/>
            <person name="Liu Y."/>
            <person name="Li H."/>
            <person name="Ning X."/>
            <person name="Lin Y."/>
            <person name="Zhao L."/>
            <person name="Xing Q."/>
            <person name="Dou J."/>
            <person name="Li Y."/>
            <person name="Mao J."/>
            <person name="Guo H."/>
            <person name="Dou H."/>
            <person name="Li T."/>
            <person name="Mu C."/>
            <person name="Jiang W."/>
            <person name="Fu Q."/>
            <person name="Fu X."/>
            <person name="Miao Y."/>
            <person name="Liu J."/>
            <person name="Yu Q."/>
            <person name="Li R."/>
            <person name="Liao H."/>
            <person name="Li X."/>
            <person name="Kong Y."/>
            <person name="Jiang Z."/>
            <person name="Chourrout D."/>
            <person name="Li R."/>
            <person name="Bao Z."/>
        </authorList>
    </citation>
    <scope>NUCLEOTIDE SEQUENCE [LARGE SCALE GENOMIC DNA]</scope>
    <source>
        <strain evidence="9 10">PY_sf001</strain>
    </source>
</reference>
<dbReference type="GO" id="GO:0034993">
    <property type="term" value="C:meiotic nuclear membrane microtubule tethering complex"/>
    <property type="evidence" value="ECO:0007669"/>
    <property type="project" value="TreeGrafter"/>
</dbReference>
<gene>
    <name evidence="9" type="ORF">KP79_PYT06177</name>
</gene>
<evidence type="ECO:0000259" key="8">
    <source>
        <dbReference type="PROSITE" id="PS51469"/>
    </source>
</evidence>
<dbReference type="Pfam" id="PF07738">
    <property type="entry name" value="Sad1_UNC"/>
    <property type="match status" value="1"/>
</dbReference>
<keyword evidence="2" id="KW-0812">Transmembrane</keyword>
<dbReference type="GO" id="GO:0043495">
    <property type="term" value="F:protein-membrane adaptor activity"/>
    <property type="evidence" value="ECO:0007669"/>
    <property type="project" value="TreeGrafter"/>
</dbReference>
<dbReference type="InterPro" id="IPR012919">
    <property type="entry name" value="SUN_dom"/>
</dbReference>
<sequence>MPDCKIRTEDHVRVNAANKKHEACFNRDNYCATWNTGQSRFTTLPMFAAVQNIRYYFDHRLKWRNKNTNKNAIPTELSAEQKEFMEPYFFDRMPKTDYTYSRSPSYSRRYLNRSYKIPNMSRRLVRSGTSLVEDISDVYSSEEEDGYISSPSTEMSETYVTSRTVIEDGMLLRSGKGIQNAKEIFEEHERAKMRKSTGRVSSAVSSRSRGRLSLASDMVTSTNMLKSQQSRSSVSQRVRTKVRKTLVQEFEETEMEKGMKEAANEKSRISQRTSLHSLDHLYGLDSEVSGIESEEECTDSSRKNYSYNASRRQETSQTEEDLEDISTLTTVTTTVVTTIIERVSAVTSPVVTPMWNTVGSPVWNAVGRPVWTHVFQPMWTYIGQPAYHGLSSTILTTVTILQYLVSQAILLDTWLLSRKKNGCCLCLPLLLLLPLLMLSGIVPNMQNLSSVLSTRQHLQEGISVSSDQVLNTINLQEEVKRIIIQLQSSSQNQLTEADVERIVAGKIATELSALKLDLAEKENQHVAAEMRKNNEQAMKLQHLHTSLVSNITLVEQKMEMEKQNLETVGAAYHSQSSNVLNQLGEDLTALQAKLKGVELSQQMLEIQMKNCCRNDSVLAAFIHDHISTILVEVMGGHESGNGPQDAFMVWLHNNYVSRKDLEERMSLMAADITRHILAEQKKGMEPSITITNSGGGADISEQLIRTIVDDALLKYSADKIGLPDFALESSGGSVISTRCSETYHKKTAQYSIMGIPLWYASNSPRTVIQPEVHPGSCWAFQGSQGHLVVELSTIITPTGFSLEHIPKSVAPNGKIDSAPKDFLVQGMTGEKDVSGKVLGNYTYNDDGRPLQFFPIQVSDPGFFKFVELKILSNHGSPVFTCVYRFRVHGSPYTG</sequence>
<feature type="coiled-coil region" evidence="6">
    <location>
        <begin position="511"/>
        <end position="538"/>
    </location>
</feature>
<dbReference type="PANTHER" id="PTHR12911:SF8">
    <property type="entry name" value="KLAROID PROTEIN-RELATED"/>
    <property type="match status" value="1"/>
</dbReference>
<dbReference type="EMBL" id="NEDP02002569">
    <property type="protein sequence ID" value="OWF50607.1"/>
    <property type="molecule type" value="Genomic_DNA"/>
</dbReference>
<dbReference type="PROSITE" id="PS51469">
    <property type="entry name" value="SUN"/>
    <property type="match status" value="1"/>
</dbReference>
<dbReference type="OrthoDB" id="342281at2759"/>
<comment type="subcellular location">
    <subcellularLocation>
        <location evidence="1">Membrane</location>
    </subcellularLocation>
</comment>
<evidence type="ECO:0000256" key="3">
    <source>
        <dbReference type="ARBA" id="ARBA00022989"/>
    </source>
</evidence>
<evidence type="ECO:0000313" key="10">
    <source>
        <dbReference type="Proteomes" id="UP000242188"/>
    </source>
</evidence>
<feature type="compositionally biased region" description="Low complexity" evidence="7">
    <location>
        <begin position="198"/>
        <end position="211"/>
    </location>
</feature>
<evidence type="ECO:0000256" key="2">
    <source>
        <dbReference type="ARBA" id="ARBA00022692"/>
    </source>
</evidence>
<keyword evidence="5" id="KW-0472">Membrane</keyword>
<evidence type="ECO:0000256" key="1">
    <source>
        <dbReference type="ARBA" id="ARBA00004370"/>
    </source>
</evidence>
<feature type="region of interest" description="Disordered" evidence="7">
    <location>
        <begin position="192"/>
        <end position="211"/>
    </location>
</feature>
<proteinExistence type="predicted"/>
<evidence type="ECO:0000256" key="7">
    <source>
        <dbReference type="SAM" id="MobiDB-lite"/>
    </source>
</evidence>
<accession>A0A210QPF0</accession>